<evidence type="ECO:0000313" key="1">
    <source>
        <dbReference type="EMBL" id="CAL1607616.1"/>
    </source>
</evidence>
<protein>
    <submittedName>
        <fullName evidence="1">Uncharacterized protein</fullName>
    </submittedName>
</protein>
<keyword evidence="2" id="KW-1185">Reference proteome</keyword>
<dbReference type="Proteomes" id="UP001497482">
    <property type="component" value="Chromosome 6"/>
</dbReference>
<name>A0AAV2M2Q2_KNICA</name>
<organism evidence="1 2">
    <name type="scientific">Knipowitschia caucasica</name>
    <name type="common">Caucasian dwarf goby</name>
    <name type="synonym">Pomatoschistus caucasicus</name>
    <dbReference type="NCBI Taxonomy" id="637954"/>
    <lineage>
        <taxon>Eukaryota</taxon>
        <taxon>Metazoa</taxon>
        <taxon>Chordata</taxon>
        <taxon>Craniata</taxon>
        <taxon>Vertebrata</taxon>
        <taxon>Euteleostomi</taxon>
        <taxon>Actinopterygii</taxon>
        <taxon>Neopterygii</taxon>
        <taxon>Teleostei</taxon>
        <taxon>Neoteleostei</taxon>
        <taxon>Acanthomorphata</taxon>
        <taxon>Gobiaria</taxon>
        <taxon>Gobiiformes</taxon>
        <taxon>Gobioidei</taxon>
        <taxon>Gobiidae</taxon>
        <taxon>Gobiinae</taxon>
        <taxon>Knipowitschia</taxon>
    </lineage>
</organism>
<dbReference type="AlphaFoldDB" id="A0AAV2M2Q2"/>
<reference evidence="1 2" key="1">
    <citation type="submission" date="2024-04" db="EMBL/GenBank/DDBJ databases">
        <authorList>
            <person name="Waldvogel A.-M."/>
            <person name="Schoenle A."/>
        </authorList>
    </citation>
    <scope>NUCLEOTIDE SEQUENCE [LARGE SCALE GENOMIC DNA]</scope>
</reference>
<sequence>MTAFPHSPRIPLSTLSRLPTLPPLSLSSCLVGVPGLNGDRVQQAERPVVAGPLQLVLRRASTFSRGPLLWAPPLGPSPGARTLVCLCCTTVSRSRDAAEKVMSVLFRVVEKDAAVRKTPEVTD</sequence>
<evidence type="ECO:0000313" key="2">
    <source>
        <dbReference type="Proteomes" id="UP001497482"/>
    </source>
</evidence>
<gene>
    <name evidence="1" type="ORF">KC01_LOCUS34648</name>
</gene>
<accession>A0AAV2M2Q2</accession>
<proteinExistence type="predicted"/>
<dbReference type="EMBL" id="OZ035828">
    <property type="protein sequence ID" value="CAL1607616.1"/>
    <property type="molecule type" value="Genomic_DNA"/>
</dbReference>